<feature type="transmembrane region" description="Helical" evidence="2">
    <location>
        <begin position="78"/>
        <end position="98"/>
    </location>
</feature>
<evidence type="ECO:0000313" key="4">
    <source>
        <dbReference type="Proteomes" id="UP000284706"/>
    </source>
</evidence>
<dbReference type="OrthoDB" id="2500246at2759"/>
<feature type="transmembrane region" description="Helical" evidence="2">
    <location>
        <begin position="12"/>
        <end position="31"/>
    </location>
</feature>
<name>A0A409VEH9_9AGAR</name>
<proteinExistence type="predicted"/>
<organism evidence="3 4">
    <name type="scientific">Gymnopilus dilepis</name>
    <dbReference type="NCBI Taxonomy" id="231916"/>
    <lineage>
        <taxon>Eukaryota</taxon>
        <taxon>Fungi</taxon>
        <taxon>Dikarya</taxon>
        <taxon>Basidiomycota</taxon>
        <taxon>Agaricomycotina</taxon>
        <taxon>Agaricomycetes</taxon>
        <taxon>Agaricomycetidae</taxon>
        <taxon>Agaricales</taxon>
        <taxon>Agaricineae</taxon>
        <taxon>Hymenogastraceae</taxon>
        <taxon>Gymnopilus</taxon>
    </lineage>
</organism>
<feature type="region of interest" description="Disordered" evidence="1">
    <location>
        <begin position="147"/>
        <end position="174"/>
    </location>
</feature>
<dbReference type="Proteomes" id="UP000284706">
    <property type="component" value="Unassembled WGS sequence"/>
</dbReference>
<sequence>MDFVQTLDPSKLVLAGTGLAFILSLGASPSYNFPLFLFGCYVQETSEATQSLQIFTTLLGLSTVFDIAWMMKNEQHSFFKVFTVVLLLLKIPTSLSFANALRQRGAQFGGLGSANLSGPTVWSMPGGFTSNGREGYQTVDDDSFVRNARPGASVSHKSAPSAEEVPAPGAYQSV</sequence>
<dbReference type="EMBL" id="NHYE01005667">
    <property type="protein sequence ID" value="PPQ64400.1"/>
    <property type="molecule type" value="Genomic_DNA"/>
</dbReference>
<evidence type="ECO:0000256" key="1">
    <source>
        <dbReference type="SAM" id="MobiDB-lite"/>
    </source>
</evidence>
<accession>A0A409VEH9</accession>
<reference evidence="3 4" key="1">
    <citation type="journal article" date="2018" name="Evol. Lett.">
        <title>Horizontal gene cluster transfer increased hallucinogenic mushroom diversity.</title>
        <authorList>
            <person name="Reynolds H.T."/>
            <person name="Vijayakumar V."/>
            <person name="Gluck-Thaler E."/>
            <person name="Korotkin H.B."/>
            <person name="Matheny P.B."/>
            <person name="Slot J.C."/>
        </authorList>
    </citation>
    <scope>NUCLEOTIDE SEQUENCE [LARGE SCALE GENOMIC DNA]</scope>
    <source>
        <strain evidence="3 4">SRW20</strain>
    </source>
</reference>
<keyword evidence="4" id="KW-1185">Reference proteome</keyword>
<protein>
    <submittedName>
        <fullName evidence="3">Uncharacterized protein</fullName>
    </submittedName>
</protein>
<feature type="transmembrane region" description="Helical" evidence="2">
    <location>
        <begin position="51"/>
        <end position="71"/>
    </location>
</feature>
<keyword evidence="2" id="KW-0812">Transmembrane</keyword>
<comment type="caution">
    <text evidence="3">The sequence shown here is derived from an EMBL/GenBank/DDBJ whole genome shotgun (WGS) entry which is preliminary data.</text>
</comment>
<keyword evidence="2" id="KW-0472">Membrane</keyword>
<dbReference type="AlphaFoldDB" id="A0A409VEH9"/>
<evidence type="ECO:0000313" key="3">
    <source>
        <dbReference type="EMBL" id="PPQ64400.1"/>
    </source>
</evidence>
<gene>
    <name evidence="3" type="ORF">CVT26_002107</name>
</gene>
<keyword evidence="2" id="KW-1133">Transmembrane helix</keyword>
<dbReference type="InParanoid" id="A0A409VEH9"/>
<evidence type="ECO:0000256" key="2">
    <source>
        <dbReference type="SAM" id="Phobius"/>
    </source>
</evidence>